<evidence type="ECO:0000313" key="1">
    <source>
        <dbReference type="EMBL" id="MEI5908143.1"/>
    </source>
</evidence>
<evidence type="ECO:0000313" key="2">
    <source>
        <dbReference type="Proteomes" id="UP001312865"/>
    </source>
</evidence>
<sequence length="50" mass="5853">MALNNRKIMDASAPNRSTGSLNGVLNWETVRFSWAFLKRRKKKLSRRSCR</sequence>
<name>A0ABU8HG62_9BACI</name>
<keyword evidence="2" id="KW-1185">Reference proteome</keyword>
<dbReference type="RefSeq" id="WP_336587585.1">
    <property type="nucleotide sequence ID" value="NZ_JBBAXC010000011.1"/>
</dbReference>
<protein>
    <submittedName>
        <fullName evidence="1">Uncharacterized protein</fullName>
    </submittedName>
</protein>
<organism evidence="1 2">
    <name type="scientific">Bacillus spongiae</name>
    <dbReference type="NCBI Taxonomy" id="2683610"/>
    <lineage>
        <taxon>Bacteria</taxon>
        <taxon>Bacillati</taxon>
        <taxon>Bacillota</taxon>
        <taxon>Bacilli</taxon>
        <taxon>Bacillales</taxon>
        <taxon>Bacillaceae</taxon>
        <taxon>Bacillus</taxon>
    </lineage>
</organism>
<dbReference type="EMBL" id="JBBAXC010000011">
    <property type="protein sequence ID" value="MEI5908143.1"/>
    <property type="molecule type" value="Genomic_DNA"/>
</dbReference>
<proteinExistence type="predicted"/>
<gene>
    <name evidence="1" type="ORF">WAK64_13875</name>
</gene>
<accession>A0ABU8HG62</accession>
<comment type="caution">
    <text evidence="1">The sequence shown here is derived from an EMBL/GenBank/DDBJ whole genome shotgun (WGS) entry which is preliminary data.</text>
</comment>
<dbReference type="Proteomes" id="UP001312865">
    <property type="component" value="Unassembled WGS sequence"/>
</dbReference>
<reference evidence="1 2" key="1">
    <citation type="journal article" date="2018" name="J. Microbiol.">
        <title>Bacillus spongiae sp. nov., isolated from sponge of Jeju Island.</title>
        <authorList>
            <person name="Lee G.E."/>
            <person name="Im W.T."/>
            <person name="Park J.S."/>
        </authorList>
    </citation>
    <scope>NUCLEOTIDE SEQUENCE [LARGE SCALE GENOMIC DNA]</scope>
    <source>
        <strain evidence="1 2">135PIL107-10</strain>
    </source>
</reference>